<evidence type="ECO:0000256" key="1">
    <source>
        <dbReference type="SAM" id="MobiDB-lite"/>
    </source>
</evidence>
<dbReference type="EMBL" id="BSYO01000027">
    <property type="protein sequence ID" value="GMH23856.1"/>
    <property type="molecule type" value="Genomic_DNA"/>
</dbReference>
<feature type="region of interest" description="Disordered" evidence="1">
    <location>
        <begin position="1"/>
        <end position="28"/>
    </location>
</feature>
<protein>
    <submittedName>
        <fullName evidence="2">Uncharacterized protein</fullName>
    </submittedName>
</protein>
<dbReference type="AlphaFoldDB" id="A0AAD3T889"/>
<sequence length="75" mass="8221">MVEENKIRGKGNEQPHKREVKNPENLFSSNGMLENGLEVLYVAPAMKAGKLVIAAAKANDSKLQEDHPAGIHLLM</sequence>
<feature type="compositionally biased region" description="Basic and acidic residues" evidence="1">
    <location>
        <begin position="1"/>
        <end position="22"/>
    </location>
</feature>
<name>A0AAD3T889_NEPGR</name>
<reference evidence="2" key="1">
    <citation type="submission" date="2023-05" db="EMBL/GenBank/DDBJ databases">
        <title>Nepenthes gracilis genome sequencing.</title>
        <authorList>
            <person name="Fukushima K."/>
        </authorList>
    </citation>
    <scope>NUCLEOTIDE SEQUENCE</scope>
    <source>
        <strain evidence="2">SING2019-196</strain>
    </source>
</reference>
<proteinExistence type="predicted"/>
<accession>A0AAD3T889</accession>
<organism evidence="2 3">
    <name type="scientific">Nepenthes gracilis</name>
    <name type="common">Slender pitcher plant</name>
    <dbReference type="NCBI Taxonomy" id="150966"/>
    <lineage>
        <taxon>Eukaryota</taxon>
        <taxon>Viridiplantae</taxon>
        <taxon>Streptophyta</taxon>
        <taxon>Embryophyta</taxon>
        <taxon>Tracheophyta</taxon>
        <taxon>Spermatophyta</taxon>
        <taxon>Magnoliopsida</taxon>
        <taxon>eudicotyledons</taxon>
        <taxon>Gunneridae</taxon>
        <taxon>Pentapetalae</taxon>
        <taxon>Caryophyllales</taxon>
        <taxon>Nepenthaceae</taxon>
        <taxon>Nepenthes</taxon>
    </lineage>
</organism>
<evidence type="ECO:0000313" key="2">
    <source>
        <dbReference type="EMBL" id="GMH23856.1"/>
    </source>
</evidence>
<evidence type="ECO:0000313" key="3">
    <source>
        <dbReference type="Proteomes" id="UP001279734"/>
    </source>
</evidence>
<keyword evidence="3" id="KW-1185">Reference proteome</keyword>
<gene>
    <name evidence="2" type="ORF">Nepgr_025699</name>
</gene>
<comment type="caution">
    <text evidence="2">The sequence shown here is derived from an EMBL/GenBank/DDBJ whole genome shotgun (WGS) entry which is preliminary data.</text>
</comment>
<dbReference type="Proteomes" id="UP001279734">
    <property type="component" value="Unassembled WGS sequence"/>
</dbReference>